<dbReference type="GeneID" id="68113161"/>
<dbReference type="SUPFAM" id="SSF48464">
    <property type="entry name" value="ENTH/VHS domain"/>
    <property type="match status" value="1"/>
</dbReference>
<dbReference type="Gene3D" id="1.25.40.90">
    <property type="match status" value="1"/>
</dbReference>
<dbReference type="InterPro" id="IPR057242">
    <property type="entry name" value="PCFS4-like"/>
</dbReference>
<dbReference type="Proteomes" id="UP000444721">
    <property type="component" value="Unassembled WGS sequence"/>
</dbReference>
<dbReference type="InterPro" id="IPR047415">
    <property type="entry name" value="Pcf11_CID"/>
</dbReference>
<dbReference type="GO" id="GO:0005737">
    <property type="term" value="C:cytoplasm"/>
    <property type="evidence" value="ECO:0007669"/>
    <property type="project" value="TreeGrafter"/>
</dbReference>
<feature type="region of interest" description="Disordered" evidence="1">
    <location>
        <begin position="1"/>
        <end position="44"/>
    </location>
</feature>
<proteinExistence type="predicted"/>
<dbReference type="InterPro" id="IPR008942">
    <property type="entry name" value="ENTH_VHS"/>
</dbReference>
<dbReference type="CDD" id="cd16982">
    <property type="entry name" value="CID_Pcf11"/>
    <property type="match status" value="1"/>
</dbReference>
<dbReference type="GO" id="GO:0043130">
    <property type="term" value="F:ubiquitin binding"/>
    <property type="evidence" value="ECO:0007669"/>
    <property type="project" value="InterPro"/>
</dbReference>
<evidence type="ECO:0008006" key="6">
    <source>
        <dbReference type="Google" id="ProtNLM"/>
    </source>
</evidence>
<evidence type="ECO:0000313" key="4">
    <source>
        <dbReference type="EMBL" id="KAF0975190.1"/>
    </source>
</evidence>
<accession>A0A6A5BMG8</accession>
<feature type="compositionally biased region" description="Low complexity" evidence="1">
    <location>
        <begin position="249"/>
        <end position="260"/>
    </location>
</feature>
<dbReference type="GO" id="GO:0031124">
    <property type="term" value="P:mRNA 3'-end processing"/>
    <property type="evidence" value="ECO:0007669"/>
    <property type="project" value="InterPro"/>
</dbReference>
<dbReference type="VEuPathDB" id="AmoebaDB:FDP41_005943"/>
<dbReference type="VEuPathDB" id="AmoebaDB:NfTy_000260"/>
<feature type="region of interest" description="Disordered" evidence="1">
    <location>
        <begin position="236"/>
        <end position="270"/>
    </location>
</feature>
<dbReference type="GO" id="GO:0005849">
    <property type="term" value="C:mRNA cleavage factor complex"/>
    <property type="evidence" value="ECO:0007669"/>
    <property type="project" value="TreeGrafter"/>
</dbReference>
<feature type="compositionally biased region" description="Polar residues" evidence="1">
    <location>
        <begin position="1"/>
        <end position="41"/>
    </location>
</feature>
<dbReference type="GO" id="GO:0003729">
    <property type="term" value="F:mRNA binding"/>
    <property type="evidence" value="ECO:0007669"/>
    <property type="project" value="InterPro"/>
</dbReference>
<dbReference type="PROSITE" id="PS50179">
    <property type="entry name" value="VHS"/>
    <property type="match status" value="1"/>
</dbReference>
<dbReference type="PANTHER" id="PTHR15921:SF3">
    <property type="entry name" value="PRE-MRNA CLEAVAGE COMPLEX 2 PROTEIN PCF11"/>
    <property type="match status" value="1"/>
</dbReference>
<dbReference type="SMART" id="SM00582">
    <property type="entry name" value="RPR"/>
    <property type="match status" value="1"/>
</dbReference>
<dbReference type="RefSeq" id="XP_044559903.1">
    <property type="nucleotide sequence ID" value="XM_044709523.1"/>
</dbReference>
<feature type="domain" description="CID" evidence="3">
    <location>
        <begin position="52"/>
        <end position="181"/>
    </location>
</feature>
<protein>
    <recommendedName>
        <fullName evidence="6">CID domain-containing protein</fullName>
    </recommendedName>
</protein>
<dbReference type="InterPro" id="IPR002014">
    <property type="entry name" value="VHS_dom"/>
</dbReference>
<dbReference type="PROSITE" id="PS51391">
    <property type="entry name" value="CID"/>
    <property type="match status" value="1"/>
</dbReference>
<feature type="domain" description="VHS" evidence="2">
    <location>
        <begin position="62"/>
        <end position="165"/>
    </location>
</feature>
<dbReference type="OrthoDB" id="343582at2759"/>
<dbReference type="GO" id="GO:0006369">
    <property type="term" value="P:termination of RNA polymerase II transcription"/>
    <property type="evidence" value="ECO:0007669"/>
    <property type="project" value="InterPro"/>
</dbReference>
<dbReference type="AlphaFoldDB" id="A0A6A5BMG8"/>
<evidence type="ECO:0000259" key="3">
    <source>
        <dbReference type="PROSITE" id="PS51391"/>
    </source>
</evidence>
<organism evidence="4 5">
    <name type="scientific">Naegleria fowleri</name>
    <name type="common">Brain eating amoeba</name>
    <dbReference type="NCBI Taxonomy" id="5763"/>
    <lineage>
        <taxon>Eukaryota</taxon>
        <taxon>Discoba</taxon>
        <taxon>Heterolobosea</taxon>
        <taxon>Tetramitia</taxon>
        <taxon>Eutetramitia</taxon>
        <taxon>Vahlkampfiidae</taxon>
        <taxon>Naegleria</taxon>
    </lineage>
</organism>
<dbReference type="GO" id="GO:0000993">
    <property type="term" value="F:RNA polymerase II complex binding"/>
    <property type="evidence" value="ECO:0007669"/>
    <property type="project" value="InterPro"/>
</dbReference>
<dbReference type="VEuPathDB" id="AmoebaDB:NfTy_043950"/>
<dbReference type="GO" id="GO:0035091">
    <property type="term" value="F:phosphatidylinositol binding"/>
    <property type="evidence" value="ECO:0007669"/>
    <property type="project" value="InterPro"/>
</dbReference>
<dbReference type="EMBL" id="VFQX01000048">
    <property type="protein sequence ID" value="KAF0975190.1"/>
    <property type="molecule type" value="Genomic_DNA"/>
</dbReference>
<dbReference type="VEuPathDB" id="AmoebaDB:NF0084790"/>
<feature type="compositionally biased region" description="Polar residues" evidence="1">
    <location>
        <begin position="236"/>
        <end position="248"/>
    </location>
</feature>
<reference evidence="4 5" key="1">
    <citation type="journal article" date="2019" name="Sci. Rep.">
        <title>Nanopore sequencing improves the draft genome of the human pathogenic amoeba Naegleria fowleri.</title>
        <authorList>
            <person name="Liechti N."/>
            <person name="Schurch N."/>
            <person name="Bruggmann R."/>
            <person name="Wittwer M."/>
        </authorList>
    </citation>
    <scope>NUCLEOTIDE SEQUENCE [LARGE SCALE GENOMIC DNA]</scope>
    <source>
        <strain evidence="4 5">ATCC 30894</strain>
    </source>
</reference>
<dbReference type="PANTHER" id="PTHR15921">
    <property type="entry name" value="PRE-MRNA CLEAVAGE COMPLEX II"/>
    <property type="match status" value="1"/>
</dbReference>
<dbReference type="Pfam" id="PF04818">
    <property type="entry name" value="CID"/>
    <property type="match status" value="1"/>
</dbReference>
<comment type="caution">
    <text evidence="4">The sequence shown here is derived from an EMBL/GenBank/DDBJ whole genome shotgun (WGS) entry which is preliminary data.</text>
</comment>
<dbReference type="Pfam" id="PF23228">
    <property type="entry name" value="zf_PCFS4"/>
    <property type="match status" value="1"/>
</dbReference>
<dbReference type="InterPro" id="IPR006569">
    <property type="entry name" value="CID_dom"/>
</dbReference>
<dbReference type="InterPro" id="IPR045154">
    <property type="entry name" value="PCF11-like"/>
</dbReference>
<name>A0A6A5BMG8_NAEFO</name>
<evidence type="ECO:0000256" key="1">
    <source>
        <dbReference type="SAM" id="MobiDB-lite"/>
    </source>
</evidence>
<evidence type="ECO:0000259" key="2">
    <source>
        <dbReference type="PROSITE" id="PS50179"/>
    </source>
</evidence>
<sequence length="491" mass="54881">MNPNVSATATTGSKDRNTSSLMRTKPSSATTSLLRKPSAQTMREEKKFEEKIPESVKEFSLALQRDLKINSLYDIQNLTNIAREEIHNAKYIAKAICTRIKTASDDEKLPSLYLLDSIAKNVGGVYITEFTTNLVDVFYYSFKAQTNVETQTKYLKLLKTWEPIFGHQLAHTIEEKIMRLPAYGPNQVQDYAKLVQSHSNASIYVNPKKFAKQTSIDFSKVGNMNPLITPTPAFQSPYSSQSGSLVQGNSSQSNSAMMNARPSVPATSSSSSDLNWLVQLLNKTTTATPTTQTNPKEEHDTRVVENKLVNKLYMYSCNNSKKCHFCKHCGFGFPNKQLLTQHTNYSALHKVKSSNATTSPKVFSRSWFDQSDDEWASSKSCDSERVSILCLNANSIFGESINSSSPTRNSSSDEEKDFSSKVLAPLDQDDCVICGDSFERILDDSSGEWMIKNACFDPNTGSFVHCACFNPKKRSHSSHDSIHSEKRIKFV</sequence>
<keyword evidence="5" id="KW-1185">Reference proteome</keyword>
<evidence type="ECO:0000313" key="5">
    <source>
        <dbReference type="Proteomes" id="UP000444721"/>
    </source>
</evidence>
<gene>
    <name evidence="4" type="ORF">FDP41_005943</name>
</gene>